<keyword evidence="4" id="KW-1185">Reference proteome</keyword>
<evidence type="ECO:0000259" key="1">
    <source>
        <dbReference type="PROSITE" id="PS50053"/>
    </source>
</evidence>
<dbReference type="EMBL" id="JH992984">
    <property type="protein sequence ID" value="EKX48850.1"/>
    <property type="molecule type" value="Genomic_DNA"/>
</dbReference>
<protein>
    <recommendedName>
        <fullName evidence="1">Ubiquitin-like domain-containing protein</fullName>
    </recommendedName>
</protein>
<dbReference type="RefSeq" id="XP_005835830.1">
    <property type="nucleotide sequence ID" value="XM_005835773.1"/>
</dbReference>
<reference evidence="3" key="3">
    <citation type="submission" date="2016-03" db="UniProtKB">
        <authorList>
            <consortium name="EnsemblProtists"/>
        </authorList>
    </citation>
    <scope>IDENTIFICATION</scope>
</reference>
<dbReference type="InterPro" id="IPR000626">
    <property type="entry name" value="Ubiquitin-like_dom"/>
</dbReference>
<dbReference type="Proteomes" id="UP000011087">
    <property type="component" value="Unassembled WGS sequence"/>
</dbReference>
<dbReference type="HOGENOM" id="CLU_1631492_0_0_1"/>
<sequence>MTPPVIKIEVIKGNGLGPHGNGPLARYPIGRGQTDTFYNSKPIGKGTVSIAKLGDKNNVLDTTFQCKQLTYHVEFQKYFLVKNLKVLLEKQVPEYKHEFQRLVLKGKVLEDDRELSEYGINASSASSITLQMYLLPDLSAINTSAIEGPRRQSDGTRVWQPIV</sequence>
<dbReference type="EnsemblProtists" id="EKX48850">
    <property type="protein sequence ID" value="EKX48850"/>
    <property type="gene ID" value="GUITHDRAFT_151707"/>
</dbReference>
<dbReference type="Gene3D" id="3.10.20.90">
    <property type="entry name" value="Phosphatidylinositol 3-kinase Catalytic Subunit, Chain A, domain 1"/>
    <property type="match status" value="1"/>
</dbReference>
<dbReference type="GeneID" id="17305412"/>
<dbReference type="Pfam" id="PF00240">
    <property type="entry name" value="ubiquitin"/>
    <property type="match status" value="1"/>
</dbReference>
<dbReference type="KEGG" id="gtt:GUITHDRAFT_151707"/>
<feature type="non-terminal residue" evidence="2">
    <location>
        <position position="163"/>
    </location>
</feature>
<dbReference type="SUPFAM" id="SSF54236">
    <property type="entry name" value="Ubiquitin-like"/>
    <property type="match status" value="1"/>
</dbReference>
<dbReference type="PROSITE" id="PS50053">
    <property type="entry name" value="UBIQUITIN_2"/>
    <property type="match status" value="1"/>
</dbReference>
<organism evidence="2">
    <name type="scientific">Guillardia theta (strain CCMP2712)</name>
    <name type="common">Cryptophyte</name>
    <dbReference type="NCBI Taxonomy" id="905079"/>
    <lineage>
        <taxon>Eukaryota</taxon>
        <taxon>Cryptophyceae</taxon>
        <taxon>Pyrenomonadales</taxon>
        <taxon>Geminigeraceae</taxon>
        <taxon>Guillardia</taxon>
    </lineage>
</organism>
<gene>
    <name evidence="2" type="ORF">GUITHDRAFT_151707</name>
</gene>
<reference evidence="4" key="2">
    <citation type="submission" date="2012-11" db="EMBL/GenBank/DDBJ databases">
        <authorList>
            <person name="Kuo A."/>
            <person name="Curtis B.A."/>
            <person name="Tanifuji G."/>
            <person name="Burki F."/>
            <person name="Gruber A."/>
            <person name="Irimia M."/>
            <person name="Maruyama S."/>
            <person name="Arias M.C."/>
            <person name="Ball S.G."/>
            <person name="Gile G.H."/>
            <person name="Hirakawa Y."/>
            <person name="Hopkins J.F."/>
            <person name="Rensing S.A."/>
            <person name="Schmutz J."/>
            <person name="Symeonidi A."/>
            <person name="Elias M."/>
            <person name="Eveleigh R.J."/>
            <person name="Herman E.K."/>
            <person name="Klute M.J."/>
            <person name="Nakayama T."/>
            <person name="Obornik M."/>
            <person name="Reyes-Prieto A."/>
            <person name="Armbrust E.V."/>
            <person name="Aves S.J."/>
            <person name="Beiko R.G."/>
            <person name="Coutinho P."/>
            <person name="Dacks J.B."/>
            <person name="Durnford D.G."/>
            <person name="Fast N.M."/>
            <person name="Green B.R."/>
            <person name="Grisdale C."/>
            <person name="Hempe F."/>
            <person name="Henrissat B."/>
            <person name="Hoppner M.P."/>
            <person name="Ishida K.-I."/>
            <person name="Kim E."/>
            <person name="Koreny L."/>
            <person name="Kroth P.G."/>
            <person name="Liu Y."/>
            <person name="Malik S.-B."/>
            <person name="Maier U.G."/>
            <person name="McRose D."/>
            <person name="Mock T."/>
            <person name="Neilson J.A."/>
            <person name="Onodera N.T."/>
            <person name="Poole A.M."/>
            <person name="Pritham E.J."/>
            <person name="Richards T.A."/>
            <person name="Rocap G."/>
            <person name="Roy S.W."/>
            <person name="Sarai C."/>
            <person name="Schaack S."/>
            <person name="Shirato S."/>
            <person name="Slamovits C.H."/>
            <person name="Spencer D.F."/>
            <person name="Suzuki S."/>
            <person name="Worden A.Z."/>
            <person name="Zauner S."/>
            <person name="Barry K."/>
            <person name="Bell C."/>
            <person name="Bharti A.K."/>
            <person name="Crow J.A."/>
            <person name="Grimwood J."/>
            <person name="Kramer R."/>
            <person name="Lindquist E."/>
            <person name="Lucas S."/>
            <person name="Salamov A."/>
            <person name="McFadden G.I."/>
            <person name="Lane C.E."/>
            <person name="Keeling P.J."/>
            <person name="Gray M.W."/>
            <person name="Grigoriev I.V."/>
            <person name="Archibald J.M."/>
        </authorList>
    </citation>
    <scope>NUCLEOTIDE SEQUENCE</scope>
    <source>
        <strain evidence="4">CCMP2712</strain>
    </source>
</reference>
<dbReference type="PaxDb" id="55529-EKX48850"/>
<feature type="domain" description="Ubiquitin-like" evidence="1">
    <location>
        <begin position="81"/>
        <end position="132"/>
    </location>
</feature>
<accession>L1JL84</accession>
<dbReference type="InterPro" id="IPR029071">
    <property type="entry name" value="Ubiquitin-like_domsf"/>
</dbReference>
<evidence type="ECO:0000313" key="3">
    <source>
        <dbReference type="EnsemblProtists" id="EKX48850"/>
    </source>
</evidence>
<dbReference type="AlphaFoldDB" id="L1JL84"/>
<dbReference type="SMART" id="SM00213">
    <property type="entry name" value="UBQ"/>
    <property type="match status" value="1"/>
</dbReference>
<name>L1JL84_GUITC</name>
<evidence type="ECO:0000313" key="4">
    <source>
        <dbReference type="Proteomes" id="UP000011087"/>
    </source>
</evidence>
<reference evidence="2 4" key="1">
    <citation type="journal article" date="2012" name="Nature">
        <title>Algal genomes reveal evolutionary mosaicism and the fate of nucleomorphs.</title>
        <authorList>
            <consortium name="DOE Joint Genome Institute"/>
            <person name="Curtis B.A."/>
            <person name="Tanifuji G."/>
            <person name="Burki F."/>
            <person name="Gruber A."/>
            <person name="Irimia M."/>
            <person name="Maruyama S."/>
            <person name="Arias M.C."/>
            <person name="Ball S.G."/>
            <person name="Gile G.H."/>
            <person name="Hirakawa Y."/>
            <person name="Hopkins J.F."/>
            <person name="Kuo A."/>
            <person name="Rensing S.A."/>
            <person name="Schmutz J."/>
            <person name="Symeonidi A."/>
            <person name="Elias M."/>
            <person name="Eveleigh R.J."/>
            <person name="Herman E.K."/>
            <person name="Klute M.J."/>
            <person name="Nakayama T."/>
            <person name="Obornik M."/>
            <person name="Reyes-Prieto A."/>
            <person name="Armbrust E.V."/>
            <person name="Aves S.J."/>
            <person name="Beiko R.G."/>
            <person name="Coutinho P."/>
            <person name="Dacks J.B."/>
            <person name="Durnford D.G."/>
            <person name="Fast N.M."/>
            <person name="Green B.R."/>
            <person name="Grisdale C.J."/>
            <person name="Hempel F."/>
            <person name="Henrissat B."/>
            <person name="Hoppner M.P."/>
            <person name="Ishida K."/>
            <person name="Kim E."/>
            <person name="Koreny L."/>
            <person name="Kroth P.G."/>
            <person name="Liu Y."/>
            <person name="Malik S.B."/>
            <person name="Maier U.G."/>
            <person name="McRose D."/>
            <person name="Mock T."/>
            <person name="Neilson J.A."/>
            <person name="Onodera N.T."/>
            <person name="Poole A.M."/>
            <person name="Pritham E.J."/>
            <person name="Richards T.A."/>
            <person name="Rocap G."/>
            <person name="Roy S.W."/>
            <person name="Sarai C."/>
            <person name="Schaack S."/>
            <person name="Shirato S."/>
            <person name="Slamovits C.H."/>
            <person name="Spencer D.F."/>
            <person name="Suzuki S."/>
            <person name="Worden A.Z."/>
            <person name="Zauner S."/>
            <person name="Barry K."/>
            <person name="Bell C."/>
            <person name="Bharti A.K."/>
            <person name="Crow J.A."/>
            <person name="Grimwood J."/>
            <person name="Kramer R."/>
            <person name="Lindquist E."/>
            <person name="Lucas S."/>
            <person name="Salamov A."/>
            <person name="McFadden G.I."/>
            <person name="Lane C.E."/>
            <person name="Keeling P.J."/>
            <person name="Gray M.W."/>
            <person name="Grigoriev I.V."/>
            <person name="Archibald J.M."/>
        </authorList>
    </citation>
    <scope>NUCLEOTIDE SEQUENCE</scope>
    <source>
        <strain evidence="2 4">CCMP2712</strain>
    </source>
</reference>
<proteinExistence type="predicted"/>
<evidence type="ECO:0000313" key="2">
    <source>
        <dbReference type="EMBL" id="EKX48850.1"/>
    </source>
</evidence>
<dbReference type="OrthoDB" id="2556122at2759"/>